<organism evidence="1 2">
    <name type="scientific">Linum tenue</name>
    <dbReference type="NCBI Taxonomy" id="586396"/>
    <lineage>
        <taxon>Eukaryota</taxon>
        <taxon>Viridiplantae</taxon>
        <taxon>Streptophyta</taxon>
        <taxon>Embryophyta</taxon>
        <taxon>Tracheophyta</taxon>
        <taxon>Spermatophyta</taxon>
        <taxon>Magnoliopsida</taxon>
        <taxon>eudicotyledons</taxon>
        <taxon>Gunneridae</taxon>
        <taxon>Pentapetalae</taxon>
        <taxon>rosids</taxon>
        <taxon>fabids</taxon>
        <taxon>Malpighiales</taxon>
        <taxon>Linaceae</taxon>
        <taxon>Linum</taxon>
    </lineage>
</organism>
<name>A0AAV0PR05_9ROSI</name>
<accession>A0AAV0PR05</accession>
<protein>
    <submittedName>
        <fullName evidence="1">Uncharacterized protein</fullName>
    </submittedName>
</protein>
<reference evidence="1" key="1">
    <citation type="submission" date="2022-08" db="EMBL/GenBank/DDBJ databases">
        <authorList>
            <person name="Gutierrez-Valencia J."/>
        </authorList>
    </citation>
    <scope>NUCLEOTIDE SEQUENCE</scope>
</reference>
<feature type="non-terminal residue" evidence="1">
    <location>
        <position position="1"/>
    </location>
</feature>
<dbReference type="Proteomes" id="UP001154282">
    <property type="component" value="Unassembled WGS sequence"/>
</dbReference>
<comment type="caution">
    <text evidence="1">The sequence shown here is derived from an EMBL/GenBank/DDBJ whole genome shotgun (WGS) entry which is preliminary data.</text>
</comment>
<gene>
    <name evidence="1" type="ORF">LITE_LOCUS39740</name>
</gene>
<dbReference type="EMBL" id="CAMGYJ010000009">
    <property type="protein sequence ID" value="CAI0473683.1"/>
    <property type="molecule type" value="Genomic_DNA"/>
</dbReference>
<dbReference type="AlphaFoldDB" id="A0AAV0PR05"/>
<keyword evidence="2" id="KW-1185">Reference proteome</keyword>
<proteinExistence type="predicted"/>
<evidence type="ECO:0000313" key="1">
    <source>
        <dbReference type="EMBL" id="CAI0473683.1"/>
    </source>
</evidence>
<evidence type="ECO:0000313" key="2">
    <source>
        <dbReference type="Proteomes" id="UP001154282"/>
    </source>
</evidence>
<sequence>FGVAFLSSGSVAFFFHFRHRKRKKKSASPVLTQTTAAT</sequence>